<sequence length="83" mass="10210">MCILKYFFILLIVPSFIYAEIYKVYVTREENNLYKTQEGIYIKTKFCYVYAYNQEAILKYDSYSYDNKLIFDYDECQVEKLLR</sequence>
<organism evidence="2 3">
    <name type="scientific">Helicobacter valdiviensis</name>
    <dbReference type="NCBI Taxonomy" id="1458358"/>
    <lineage>
        <taxon>Bacteria</taxon>
        <taxon>Pseudomonadati</taxon>
        <taxon>Campylobacterota</taxon>
        <taxon>Epsilonproteobacteria</taxon>
        <taxon>Campylobacterales</taxon>
        <taxon>Helicobacteraceae</taxon>
        <taxon>Helicobacter</taxon>
    </lineage>
</organism>
<gene>
    <name evidence="2" type="ORF">B6S12_07680</name>
</gene>
<comment type="caution">
    <text evidence="2">The sequence shown here is derived from an EMBL/GenBank/DDBJ whole genome shotgun (WGS) entry which is preliminary data.</text>
</comment>
<dbReference type="RefSeq" id="WP_111230223.1">
    <property type="nucleotide sequence ID" value="NZ_NBIU01000023.1"/>
</dbReference>
<evidence type="ECO:0000313" key="2">
    <source>
        <dbReference type="EMBL" id="PZT47733.1"/>
    </source>
</evidence>
<feature type="transmembrane region" description="Helical" evidence="1">
    <location>
        <begin position="6"/>
        <end position="25"/>
    </location>
</feature>
<proteinExistence type="predicted"/>
<protein>
    <submittedName>
        <fullName evidence="2">Uncharacterized protein</fullName>
    </submittedName>
</protein>
<accession>A0A2W6PM39</accession>
<keyword evidence="1" id="KW-1133">Transmembrane helix</keyword>
<dbReference type="OrthoDB" id="5368679at2"/>
<keyword evidence="1" id="KW-0472">Membrane</keyword>
<dbReference type="EMBL" id="NBIU01000023">
    <property type="protein sequence ID" value="PZT47733.1"/>
    <property type="molecule type" value="Genomic_DNA"/>
</dbReference>
<keyword evidence="1" id="KW-0812">Transmembrane</keyword>
<name>A0A2W6PM39_9HELI</name>
<keyword evidence="3" id="KW-1185">Reference proteome</keyword>
<reference evidence="2 3" key="1">
    <citation type="submission" date="2017-03" db="EMBL/GenBank/DDBJ databases">
        <title>Genomic and clinical evidence uncovers the enterohepatic species Helicobacter valdiviensis as a potential human intestinal pathogen.</title>
        <authorList>
            <person name="Fresia P."/>
            <person name="Jara R."/>
            <person name="Sierra R."/>
            <person name="Ferres I."/>
            <person name="Greif G."/>
            <person name="Iraola G."/>
            <person name="Collado L."/>
        </authorList>
    </citation>
    <scope>NUCLEOTIDE SEQUENCE [LARGE SCALE GENOMIC DNA]</scope>
    <source>
        <strain evidence="2 3">WBE14</strain>
    </source>
</reference>
<dbReference type="AlphaFoldDB" id="A0A2W6PM39"/>
<dbReference type="Proteomes" id="UP000249746">
    <property type="component" value="Unassembled WGS sequence"/>
</dbReference>
<evidence type="ECO:0000256" key="1">
    <source>
        <dbReference type="SAM" id="Phobius"/>
    </source>
</evidence>
<evidence type="ECO:0000313" key="3">
    <source>
        <dbReference type="Proteomes" id="UP000249746"/>
    </source>
</evidence>